<feature type="transmembrane region" description="Helical" evidence="2">
    <location>
        <begin position="366"/>
        <end position="390"/>
    </location>
</feature>
<dbReference type="EMBL" id="JAAXOX010000001">
    <property type="protein sequence ID" value="NKY21185.1"/>
    <property type="molecule type" value="Genomic_DNA"/>
</dbReference>
<feature type="transmembrane region" description="Helical" evidence="2">
    <location>
        <begin position="402"/>
        <end position="422"/>
    </location>
</feature>
<gene>
    <name evidence="3" type="ORF">HGA03_00715</name>
</gene>
<reference evidence="3 4" key="1">
    <citation type="submission" date="2020-04" db="EMBL/GenBank/DDBJ databases">
        <title>MicrobeNet Type strains.</title>
        <authorList>
            <person name="Nicholson A.C."/>
        </authorList>
    </citation>
    <scope>NUCLEOTIDE SEQUENCE [LARGE SCALE GENOMIC DNA]</scope>
    <source>
        <strain evidence="3 4">ATCC BAA-788</strain>
    </source>
</reference>
<evidence type="ECO:0000256" key="1">
    <source>
        <dbReference type="SAM" id="MobiDB-lite"/>
    </source>
</evidence>
<evidence type="ECO:0000256" key="2">
    <source>
        <dbReference type="SAM" id="Phobius"/>
    </source>
</evidence>
<keyword evidence="4" id="KW-1185">Reference proteome</keyword>
<name>A0A7X6KSX9_9CELL</name>
<keyword evidence="2" id="KW-0812">Transmembrane</keyword>
<evidence type="ECO:0000313" key="4">
    <source>
        <dbReference type="Proteomes" id="UP000581206"/>
    </source>
</evidence>
<feature type="transmembrane region" description="Helical" evidence="2">
    <location>
        <begin position="243"/>
        <end position="263"/>
    </location>
</feature>
<feature type="transmembrane region" description="Helical" evidence="2">
    <location>
        <begin position="195"/>
        <end position="212"/>
    </location>
</feature>
<feature type="transmembrane region" description="Helical" evidence="2">
    <location>
        <begin position="119"/>
        <end position="143"/>
    </location>
</feature>
<feature type="transmembrane region" description="Helical" evidence="2">
    <location>
        <begin position="163"/>
        <end position="188"/>
    </location>
</feature>
<feature type="transmembrane region" description="Helical" evidence="2">
    <location>
        <begin position="218"/>
        <end position="236"/>
    </location>
</feature>
<organism evidence="3 4">
    <name type="scientific">Cellulomonas denverensis</name>
    <dbReference type="NCBI Taxonomy" id="264297"/>
    <lineage>
        <taxon>Bacteria</taxon>
        <taxon>Bacillati</taxon>
        <taxon>Actinomycetota</taxon>
        <taxon>Actinomycetes</taxon>
        <taxon>Micrococcales</taxon>
        <taxon>Cellulomonadaceae</taxon>
        <taxon>Cellulomonas</taxon>
    </lineage>
</organism>
<dbReference type="RefSeq" id="WP_168628306.1">
    <property type="nucleotide sequence ID" value="NZ_BONL01000003.1"/>
</dbReference>
<keyword evidence="2" id="KW-1133">Transmembrane helix</keyword>
<sequence length="453" mass="48955">MTMLRSGPRPTAPANPVEPDGGPDAATLELRLPWWAMPMVPVVLLALGVAWWTLRAPDSYFAVWEVNRVFGPEHMRLQVVGVAALVLGFVLVTGRDGLVRHWTVRIPARAARALQRLELWLAVLVIAAYVIWVGSAALGGATVDHVAAVLAGEPGSVTALKRVARPITGLTTFTQFAPVAVTLSVLLWRIGRSRRRWAIPVMLLLALGRALLYAERLALIELAVPVVLLLAMTVPAHRRGRRIAIGLLPVAAVPALWGLFAVFESTRSWTSHADGGRGTFTEYVTARLLGYYGTAVNNSAVYHDAVADRTHLMFYPVEGIWDMPVVGSLARVLLGDPSFGGVSVPDWWMGLMEQQNNPEFVNTGTFVVVAGDVGVAGLVLCCAALGMFLGVVVRRMVRGGPVALIVFAVSYVGLLEIIRLPYFGQGRFLVTLLGCLLVALVLRRATGSSEVRR</sequence>
<comment type="caution">
    <text evidence="3">The sequence shown here is derived from an EMBL/GenBank/DDBJ whole genome shotgun (WGS) entry which is preliminary data.</text>
</comment>
<proteinExistence type="predicted"/>
<evidence type="ECO:0000313" key="3">
    <source>
        <dbReference type="EMBL" id="NKY21185.1"/>
    </source>
</evidence>
<feature type="transmembrane region" description="Helical" evidence="2">
    <location>
        <begin position="428"/>
        <end position="446"/>
    </location>
</feature>
<feature type="transmembrane region" description="Helical" evidence="2">
    <location>
        <begin position="34"/>
        <end position="54"/>
    </location>
</feature>
<dbReference type="Proteomes" id="UP000581206">
    <property type="component" value="Unassembled WGS sequence"/>
</dbReference>
<feature type="region of interest" description="Disordered" evidence="1">
    <location>
        <begin position="1"/>
        <end position="22"/>
    </location>
</feature>
<accession>A0A7X6KSX9</accession>
<evidence type="ECO:0008006" key="5">
    <source>
        <dbReference type="Google" id="ProtNLM"/>
    </source>
</evidence>
<feature type="transmembrane region" description="Helical" evidence="2">
    <location>
        <begin position="74"/>
        <end position="98"/>
    </location>
</feature>
<keyword evidence="2" id="KW-0472">Membrane</keyword>
<dbReference type="AlphaFoldDB" id="A0A7X6KSX9"/>
<protein>
    <recommendedName>
        <fullName evidence="5">Oligosaccharide repeat unit polymerase</fullName>
    </recommendedName>
</protein>